<dbReference type="PANTHER" id="PTHR11827:SF97">
    <property type="entry name" value="SLC12A10.3 SOLUTE CARRIER FAMILY 12 (SODIUM_POTASSIUM_CHLORIDE TRANSPORTERS), MEMBER 10, TANDEM DUPLICATE 3 ISOFORM X1-RELATED"/>
    <property type="match status" value="1"/>
</dbReference>
<name>A0ABQ8MJN7_LABRO</name>
<dbReference type="Pfam" id="PF00324">
    <property type="entry name" value="AA_permease"/>
    <property type="match status" value="1"/>
</dbReference>
<evidence type="ECO:0000313" key="8">
    <source>
        <dbReference type="Proteomes" id="UP000830375"/>
    </source>
</evidence>
<evidence type="ECO:0000259" key="6">
    <source>
        <dbReference type="Pfam" id="PF00324"/>
    </source>
</evidence>
<evidence type="ECO:0000256" key="5">
    <source>
        <dbReference type="SAM" id="Phobius"/>
    </source>
</evidence>
<feature type="transmembrane region" description="Helical" evidence="5">
    <location>
        <begin position="12"/>
        <end position="34"/>
    </location>
</feature>
<feature type="transmembrane region" description="Helical" evidence="5">
    <location>
        <begin position="71"/>
        <end position="90"/>
    </location>
</feature>
<accession>A0ABQ8MJN7</accession>
<reference evidence="7 8" key="1">
    <citation type="submission" date="2022-01" db="EMBL/GenBank/DDBJ databases">
        <title>A high-quality chromosome-level genome assembly of rohu carp, Labeo rohita.</title>
        <authorList>
            <person name="Arick M.A. II"/>
            <person name="Hsu C.-Y."/>
            <person name="Magbanua Z."/>
            <person name="Pechanova O."/>
            <person name="Grover C."/>
            <person name="Miller E."/>
            <person name="Thrash A."/>
            <person name="Ezzel L."/>
            <person name="Alam S."/>
            <person name="Benzie J."/>
            <person name="Hamilton M."/>
            <person name="Karsi A."/>
            <person name="Lawrence M.L."/>
            <person name="Peterson D.G."/>
        </authorList>
    </citation>
    <scope>NUCLEOTIDE SEQUENCE [LARGE SCALE GENOMIC DNA]</scope>
    <source>
        <strain evidence="8">BAU-BD-2019</strain>
        <tissue evidence="7">Blood</tissue>
    </source>
</reference>
<dbReference type="Gene3D" id="1.20.1740.10">
    <property type="entry name" value="Amino acid/polyamine transporter I"/>
    <property type="match status" value="1"/>
</dbReference>
<keyword evidence="2 5" id="KW-0812">Transmembrane</keyword>
<feature type="domain" description="Amino acid permease/ SLC12A" evidence="6">
    <location>
        <begin position="1"/>
        <end position="107"/>
    </location>
</feature>
<comment type="caution">
    <text evidence="7">The sequence shown here is derived from an EMBL/GenBank/DDBJ whole genome shotgun (WGS) entry which is preliminary data.</text>
</comment>
<dbReference type="InterPro" id="IPR004842">
    <property type="entry name" value="SLC12A_fam"/>
</dbReference>
<gene>
    <name evidence="7" type="ORF">H4Q32_028096</name>
</gene>
<dbReference type="PANTHER" id="PTHR11827">
    <property type="entry name" value="SOLUTE CARRIER FAMILY 12, CATION COTRANSPORTERS"/>
    <property type="match status" value="1"/>
</dbReference>
<evidence type="ECO:0000313" key="7">
    <source>
        <dbReference type="EMBL" id="KAI2663065.1"/>
    </source>
</evidence>
<feature type="transmembrane region" description="Helical" evidence="5">
    <location>
        <begin position="46"/>
        <end position="65"/>
    </location>
</feature>
<keyword evidence="3 5" id="KW-1133">Transmembrane helix</keyword>
<keyword evidence="8" id="KW-1185">Reference proteome</keyword>
<protein>
    <submittedName>
        <fullName evidence="7">Solute carrier family 12 member 3</fullName>
    </submittedName>
</protein>
<evidence type="ECO:0000256" key="4">
    <source>
        <dbReference type="ARBA" id="ARBA00023136"/>
    </source>
</evidence>
<dbReference type="EMBL" id="JACTAM010000007">
    <property type="protein sequence ID" value="KAI2663065.1"/>
    <property type="molecule type" value="Genomic_DNA"/>
</dbReference>
<keyword evidence="4 5" id="KW-0472">Membrane</keyword>
<evidence type="ECO:0000256" key="1">
    <source>
        <dbReference type="ARBA" id="ARBA00004141"/>
    </source>
</evidence>
<proteinExistence type="predicted"/>
<evidence type="ECO:0000256" key="3">
    <source>
        <dbReference type="ARBA" id="ARBA00022989"/>
    </source>
</evidence>
<organism evidence="7 8">
    <name type="scientific">Labeo rohita</name>
    <name type="common">Indian major carp</name>
    <name type="synonym">Cyprinus rohita</name>
    <dbReference type="NCBI Taxonomy" id="84645"/>
    <lineage>
        <taxon>Eukaryota</taxon>
        <taxon>Metazoa</taxon>
        <taxon>Chordata</taxon>
        <taxon>Craniata</taxon>
        <taxon>Vertebrata</taxon>
        <taxon>Euteleostomi</taxon>
        <taxon>Actinopterygii</taxon>
        <taxon>Neopterygii</taxon>
        <taxon>Teleostei</taxon>
        <taxon>Ostariophysi</taxon>
        <taxon>Cypriniformes</taxon>
        <taxon>Cyprinidae</taxon>
        <taxon>Labeoninae</taxon>
        <taxon>Labeonini</taxon>
        <taxon>Labeo</taxon>
    </lineage>
</organism>
<evidence type="ECO:0000256" key="2">
    <source>
        <dbReference type="ARBA" id="ARBA00022692"/>
    </source>
</evidence>
<dbReference type="InterPro" id="IPR004841">
    <property type="entry name" value="AA-permease/SLC12A_dom"/>
</dbReference>
<dbReference type="Proteomes" id="UP000830375">
    <property type="component" value="Unassembled WGS sequence"/>
</dbReference>
<comment type="subcellular location">
    <subcellularLocation>
        <location evidence="1">Membrane</location>
        <topology evidence="1">Multi-pass membrane protein</topology>
    </subcellularLocation>
</comment>
<sequence length="111" mass="11880">MISRSLGPELGAPIGLLFAFANAIACALHTVGFSETMVDDVNDVRIIGAITVVILLCITFAGMAWEAKAQILFFIAIMLSLINYFVGTVIPPSVDKQAVGFFGYRGEYTSS</sequence>